<gene>
    <name evidence="2" type="ORF">SAMN05421773_110244</name>
</gene>
<reference evidence="2 3" key="1">
    <citation type="submission" date="2016-10" db="EMBL/GenBank/DDBJ databases">
        <authorList>
            <person name="de Groot N.N."/>
        </authorList>
    </citation>
    <scope>NUCLEOTIDE SEQUENCE [LARGE SCALE GENOMIC DNA]</scope>
    <source>
        <strain evidence="2 3">CGMCC 4.5739</strain>
    </source>
</reference>
<dbReference type="Proteomes" id="UP000199207">
    <property type="component" value="Unassembled WGS sequence"/>
</dbReference>
<proteinExistence type="predicted"/>
<name>A0A1I1QBE0_9ACTN</name>
<sequence length="271" mass="31040">MGRGPWGRYEDRNEAAIDWLKLLLALVTAASLTVIYFLLPDGERGGQTAGFLKDLFPNLIAALIVFPVVFIVLGTVGQSTEDRLARTVRQSMGSREAGRRFTDDVAGTADFVHQLVSDSVSRRVVHIEILAFTGGTFTTALLRDLVRRNPNRLSITLRTIDFARADKELFPRHWEGEQSETVERLRALCDGRAGLEIWKYPSFPFLLGLAIDRTHLLIAFPRWDHETGRLADTSLEYRYYERNSLSEHLFELFENWARQPRQELLRPQQRP</sequence>
<keyword evidence="3" id="KW-1185">Reference proteome</keyword>
<protein>
    <submittedName>
        <fullName evidence="2">Uncharacterized protein</fullName>
    </submittedName>
</protein>
<organism evidence="2 3">
    <name type="scientific">Streptomyces aidingensis</name>
    <dbReference type="NCBI Taxonomy" id="910347"/>
    <lineage>
        <taxon>Bacteria</taxon>
        <taxon>Bacillati</taxon>
        <taxon>Actinomycetota</taxon>
        <taxon>Actinomycetes</taxon>
        <taxon>Kitasatosporales</taxon>
        <taxon>Streptomycetaceae</taxon>
        <taxon>Streptomyces</taxon>
    </lineage>
</organism>
<feature type="transmembrane region" description="Helical" evidence="1">
    <location>
        <begin position="59"/>
        <end position="76"/>
    </location>
</feature>
<keyword evidence="1" id="KW-0812">Transmembrane</keyword>
<dbReference type="AlphaFoldDB" id="A0A1I1QBE0"/>
<feature type="transmembrane region" description="Helical" evidence="1">
    <location>
        <begin position="20"/>
        <end position="39"/>
    </location>
</feature>
<keyword evidence="1" id="KW-1133">Transmembrane helix</keyword>
<accession>A0A1I1QBE0</accession>
<keyword evidence="1" id="KW-0472">Membrane</keyword>
<evidence type="ECO:0000313" key="3">
    <source>
        <dbReference type="Proteomes" id="UP000199207"/>
    </source>
</evidence>
<dbReference type="STRING" id="910347.SAMN05421773_110244"/>
<dbReference type="RefSeq" id="WP_093840057.1">
    <property type="nucleotide sequence ID" value="NZ_FOLM01000010.1"/>
</dbReference>
<evidence type="ECO:0000313" key="2">
    <source>
        <dbReference type="EMBL" id="SFD16543.1"/>
    </source>
</evidence>
<evidence type="ECO:0000256" key="1">
    <source>
        <dbReference type="SAM" id="Phobius"/>
    </source>
</evidence>
<dbReference type="EMBL" id="FOLM01000010">
    <property type="protein sequence ID" value="SFD16543.1"/>
    <property type="molecule type" value="Genomic_DNA"/>
</dbReference>